<feature type="domain" description="MPN" evidence="8">
    <location>
        <begin position="102"/>
        <end position="224"/>
    </location>
</feature>
<protein>
    <submittedName>
        <fullName evidence="9">DNA repair protein RadC</fullName>
    </submittedName>
</protein>
<dbReference type="Proteomes" id="UP000000466">
    <property type="component" value="Chromosome"/>
</dbReference>
<dbReference type="NCBIfam" id="NF000642">
    <property type="entry name" value="PRK00024.1"/>
    <property type="match status" value="1"/>
</dbReference>
<proteinExistence type="inferred from homology"/>
<dbReference type="eggNOG" id="COG2003">
    <property type="taxonomic scope" value="Bacteria"/>
</dbReference>
<evidence type="ECO:0000256" key="6">
    <source>
        <dbReference type="ARBA" id="ARBA00023049"/>
    </source>
</evidence>
<evidence type="ECO:0000256" key="5">
    <source>
        <dbReference type="ARBA" id="ARBA00022833"/>
    </source>
</evidence>
<dbReference type="InterPro" id="IPR046778">
    <property type="entry name" value="UPF0758_N"/>
</dbReference>
<keyword evidence="4" id="KW-0378">Hydrolase</keyword>
<sequence>MAIHQWPAAERPREKLLTKGPSALSDAELLAIFLRTGVAGQSAVDLARQLLTDFGGLRPLLEADKETFIAARGLGTAKYSQLQAALEMARRHLEAELMRADALTSPAAVRHYLQSQLRHKPREVFALLLLDNQHRLIKFLSLFEGTLDGAAVYPREVVQAVINHRAAAVIFAHNHPSGVAEPSQADIAITHRLREALALVDVRVLDHLIVGDGHCTSLAERGLM</sequence>
<comment type="similarity">
    <text evidence="1 7">Belongs to the UPF0758 family.</text>
</comment>
<dbReference type="InterPro" id="IPR020891">
    <property type="entry name" value="UPF0758_CS"/>
</dbReference>
<evidence type="ECO:0000256" key="4">
    <source>
        <dbReference type="ARBA" id="ARBA00022801"/>
    </source>
</evidence>
<dbReference type="GO" id="GO:0046872">
    <property type="term" value="F:metal ion binding"/>
    <property type="evidence" value="ECO:0007669"/>
    <property type="project" value="UniProtKB-KW"/>
</dbReference>
<dbReference type="FunFam" id="3.40.140.10:FF:000032">
    <property type="entry name" value="DNA repair protein RadC"/>
    <property type="match status" value="1"/>
</dbReference>
<name>K4KKQ5_SIMAS</name>
<dbReference type="PANTHER" id="PTHR30471:SF3">
    <property type="entry name" value="UPF0758 PROTEIN YEES-RELATED"/>
    <property type="match status" value="1"/>
</dbReference>
<dbReference type="PANTHER" id="PTHR30471">
    <property type="entry name" value="DNA REPAIR PROTEIN RADC"/>
    <property type="match status" value="1"/>
</dbReference>
<evidence type="ECO:0000256" key="3">
    <source>
        <dbReference type="ARBA" id="ARBA00022723"/>
    </source>
</evidence>
<dbReference type="KEGG" id="saga:M5M_12810"/>
<gene>
    <name evidence="9" type="ordered locus">M5M_12810</name>
</gene>
<dbReference type="NCBIfam" id="TIGR00608">
    <property type="entry name" value="radc"/>
    <property type="match status" value="1"/>
</dbReference>
<dbReference type="SUPFAM" id="SSF102712">
    <property type="entry name" value="JAB1/MPN domain"/>
    <property type="match status" value="1"/>
</dbReference>
<dbReference type="InterPro" id="IPR037518">
    <property type="entry name" value="MPN"/>
</dbReference>
<dbReference type="EMBL" id="CP003746">
    <property type="protein sequence ID" value="AFU99714.1"/>
    <property type="molecule type" value="Genomic_DNA"/>
</dbReference>
<dbReference type="Gene3D" id="3.40.140.10">
    <property type="entry name" value="Cytidine Deaminase, domain 2"/>
    <property type="match status" value="1"/>
</dbReference>
<dbReference type="HOGENOM" id="CLU_073529_0_1_6"/>
<dbReference type="InterPro" id="IPR025657">
    <property type="entry name" value="RadC_JAB"/>
</dbReference>
<evidence type="ECO:0000256" key="7">
    <source>
        <dbReference type="RuleBase" id="RU003797"/>
    </source>
</evidence>
<organism evidence="9 10">
    <name type="scientific">Simiduia agarivorans (strain DSM 21679 / JCM 13881 / BCRC 17597 / SA1)</name>
    <dbReference type="NCBI Taxonomy" id="1117647"/>
    <lineage>
        <taxon>Bacteria</taxon>
        <taxon>Pseudomonadati</taxon>
        <taxon>Pseudomonadota</taxon>
        <taxon>Gammaproteobacteria</taxon>
        <taxon>Cellvibrionales</taxon>
        <taxon>Cellvibrionaceae</taxon>
        <taxon>Simiduia</taxon>
    </lineage>
</organism>
<evidence type="ECO:0000313" key="9">
    <source>
        <dbReference type="EMBL" id="AFU99714.1"/>
    </source>
</evidence>
<dbReference type="PROSITE" id="PS01302">
    <property type="entry name" value="UPF0758"/>
    <property type="match status" value="1"/>
</dbReference>
<dbReference type="InterPro" id="IPR010994">
    <property type="entry name" value="RuvA_2-like"/>
</dbReference>
<dbReference type="STRING" id="1117647.M5M_12810"/>
<evidence type="ECO:0000256" key="1">
    <source>
        <dbReference type="ARBA" id="ARBA00010243"/>
    </source>
</evidence>
<dbReference type="AlphaFoldDB" id="K4KKQ5"/>
<keyword evidence="2" id="KW-0645">Protease</keyword>
<dbReference type="PROSITE" id="PS50249">
    <property type="entry name" value="MPN"/>
    <property type="match status" value="1"/>
</dbReference>
<evidence type="ECO:0000259" key="8">
    <source>
        <dbReference type="PROSITE" id="PS50249"/>
    </source>
</evidence>
<evidence type="ECO:0000256" key="2">
    <source>
        <dbReference type="ARBA" id="ARBA00022670"/>
    </source>
</evidence>
<dbReference type="SUPFAM" id="SSF47781">
    <property type="entry name" value="RuvA domain 2-like"/>
    <property type="match status" value="1"/>
</dbReference>
<dbReference type="Pfam" id="PF20582">
    <property type="entry name" value="UPF0758_N"/>
    <property type="match status" value="1"/>
</dbReference>
<accession>K4KKQ5</accession>
<reference evidence="9 10" key="1">
    <citation type="journal article" date="2013" name="Genome Announc.">
        <title>Complete genome sequence of Simiduia agarivorans SA1(T), a marine bacterium able to degrade a variety of polysaccharides.</title>
        <authorList>
            <person name="Lin S.Y."/>
            <person name="Shieh W.Y."/>
            <person name="Chen J.S."/>
            <person name="Tang S.L."/>
        </authorList>
    </citation>
    <scope>NUCLEOTIDE SEQUENCE [LARGE SCALE GENOMIC DNA]</scope>
    <source>
        <strain evidence="10">DSM 21679 / JCM 13881 / BCRC 17597 / SA1</strain>
    </source>
</reference>
<dbReference type="GO" id="GO:0008237">
    <property type="term" value="F:metallopeptidase activity"/>
    <property type="evidence" value="ECO:0007669"/>
    <property type="project" value="UniProtKB-KW"/>
</dbReference>
<evidence type="ECO:0000313" key="10">
    <source>
        <dbReference type="Proteomes" id="UP000000466"/>
    </source>
</evidence>
<dbReference type="GO" id="GO:0006508">
    <property type="term" value="P:proteolysis"/>
    <property type="evidence" value="ECO:0007669"/>
    <property type="project" value="UniProtKB-KW"/>
</dbReference>
<dbReference type="CDD" id="cd08071">
    <property type="entry name" value="MPN_DUF2466"/>
    <property type="match status" value="1"/>
</dbReference>
<dbReference type="OrthoDB" id="9804482at2"/>
<keyword evidence="5" id="KW-0862">Zinc</keyword>
<dbReference type="Pfam" id="PF04002">
    <property type="entry name" value="RadC"/>
    <property type="match status" value="1"/>
</dbReference>
<keyword evidence="6" id="KW-0482">Metalloprotease</keyword>
<dbReference type="InterPro" id="IPR001405">
    <property type="entry name" value="UPF0758"/>
</dbReference>
<keyword evidence="10" id="KW-1185">Reference proteome</keyword>
<keyword evidence="3" id="KW-0479">Metal-binding</keyword>
<dbReference type="RefSeq" id="WP_015047878.1">
    <property type="nucleotide sequence ID" value="NC_018868.3"/>
</dbReference>